<dbReference type="RefSeq" id="WP_307903556.1">
    <property type="nucleotide sequence ID" value="NZ_AP027059.1"/>
</dbReference>
<dbReference type="PANTHER" id="PTHR36536:SF3">
    <property type="entry name" value="UPF0111 PROTEIN HI_1603"/>
    <property type="match status" value="1"/>
</dbReference>
<organism evidence="2 3">
    <name type="scientific">Haliovirga abyssi</name>
    <dbReference type="NCBI Taxonomy" id="2996794"/>
    <lineage>
        <taxon>Bacteria</taxon>
        <taxon>Fusobacteriati</taxon>
        <taxon>Fusobacteriota</taxon>
        <taxon>Fusobacteriia</taxon>
        <taxon>Fusobacteriales</taxon>
        <taxon>Haliovirgaceae</taxon>
        <taxon>Haliovirga</taxon>
    </lineage>
</organism>
<dbReference type="InterPro" id="IPR018445">
    <property type="entry name" value="Put_Phosphate_transp_reg"/>
</dbReference>
<evidence type="ECO:0008006" key="4">
    <source>
        <dbReference type="Google" id="ProtNLM"/>
    </source>
</evidence>
<proteinExistence type="inferred from homology"/>
<keyword evidence="3" id="KW-1185">Reference proteome</keyword>
<protein>
    <recommendedName>
        <fullName evidence="4">DUF47 family protein</fullName>
    </recommendedName>
</protein>
<dbReference type="InterPro" id="IPR038078">
    <property type="entry name" value="PhoU-like_sf"/>
</dbReference>
<sequence length="214" mass="25485">MSKKIRIEDLRLELESYMDKVIETYKQFEYSIVKYMEQGLILEVEDEFLKIHKLEYEADILRRKLIENIIKSEMLLKSMEEFIRLIELIDKIANMSETIIDNILVKKIDENKIDINIIKEILTITENQVLRLKDAVSNLFLDFDIAYKKARELEIDEQSVDELERKCLKKLRDSEISLNGKIYYRDFINKIADISDLIEDIGDEVEKISTIRRV</sequence>
<dbReference type="PANTHER" id="PTHR36536">
    <property type="entry name" value="UPF0111 PROTEIN HI_1603"/>
    <property type="match status" value="1"/>
</dbReference>
<dbReference type="EMBL" id="AP027059">
    <property type="protein sequence ID" value="BDU50696.1"/>
    <property type="molecule type" value="Genomic_DNA"/>
</dbReference>
<evidence type="ECO:0000313" key="3">
    <source>
        <dbReference type="Proteomes" id="UP001321582"/>
    </source>
</evidence>
<dbReference type="Pfam" id="PF01865">
    <property type="entry name" value="PhoU_div"/>
    <property type="match status" value="1"/>
</dbReference>
<dbReference type="Proteomes" id="UP001321582">
    <property type="component" value="Chromosome"/>
</dbReference>
<name>A0AAU9D3Z6_9FUSO</name>
<accession>A0AAU9D3Z6</accession>
<gene>
    <name evidence="2" type="ORF">HLVA_12650</name>
</gene>
<dbReference type="AlphaFoldDB" id="A0AAU9D3Z6"/>
<dbReference type="KEGG" id="haby:HLVA_12650"/>
<comment type="similarity">
    <text evidence="1">Belongs to the UPF0111 family.</text>
</comment>
<evidence type="ECO:0000313" key="2">
    <source>
        <dbReference type="EMBL" id="BDU50696.1"/>
    </source>
</evidence>
<evidence type="ECO:0000256" key="1">
    <source>
        <dbReference type="ARBA" id="ARBA00008591"/>
    </source>
</evidence>
<dbReference type="InterPro" id="IPR002727">
    <property type="entry name" value="DUF47"/>
</dbReference>
<dbReference type="Gene3D" id="1.20.58.220">
    <property type="entry name" value="Phosphate transport system protein phou homolog 2, domain 2"/>
    <property type="match status" value="1"/>
</dbReference>
<reference evidence="2 3" key="1">
    <citation type="submission" date="2022-11" db="EMBL/GenBank/DDBJ databases">
        <title>Haliovirga abyssi gen. nov., sp. nov., a mesophilic fermentative bacterium isolated from the Iheya North hydrothermal field and the proposal of Haliovirgaceae fam. nov.</title>
        <authorList>
            <person name="Miyazaki U."/>
            <person name="Tame A."/>
            <person name="Miyazaki J."/>
            <person name="Takai K."/>
            <person name="Sawayama S."/>
            <person name="Kitajima M."/>
            <person name="Okamoto A."/>
            <person name="Nakagawa S."/>
        </authorList>
    </citation>
    <scope>NUCLEOTIDE SEQUENCE [LARGE SCALE GENOMIC DNA]</scope>
    <source>
        <strain evidence="2 3">IC12</strain>
    </source>
</reference>